<gene>
    <name evidence="5" type="ORF">DCC39_15385</name>
</gene>
<proteinExistence type="predicted"/>
<feature type="transmembrane region" description="Helical" evidence="2">
    <location>
        <begin position="42"/>
        <end position="62"/>
    </location>
</feature>
<evidence type="ECO:0000313" key="6">
    <source>
        <dbReference type="Proteomes" id="UP000245998"/>
    </source>
</evidence>
<feature type="transmembrane region" description="Helical" evidence="2">
    <location>
        <begin position="12"/>
        <end position="30"/>
    </location>
</feature>
<dbReference type="Proteomes" id="UP000245998">
    <property type="component" value="Unassembled WGS sequence"/>
</dbReference>
<dbReference type="EMBL" id="QCZG01000040">
    <property type="protein sequence ID" value="PWA08166.1"/>
    <property type="molecule type" value="Genomic_DNA"/>
</dbReference>
<dbReference type="PANTHER" id="PTHR40047:SF1">
    <property type="entry name" value="UPF0703 PROTEIN YCGQ"/>
    <property type="match status" value="1"/>
</dbReference>
<reference evidence="5 6" key="1">
    <citation type="submission" date="2018-04" db="EMBL/GenBank/DDBJ databases">
        <title>Camelliibacillus theae gen. nov., sp. nov., isolated from Pu'er tea.</title>
        <authorList>
            <person name="Niu L."/>
        </authorList>
    </citation>
    <scope>NUCLEOTIDE SEQUENCE [LARGE SCALE GENOMIC DNA]</scope>
    <source>
        <strain evidence="5 6">T8</strain>
    </source>
</reference>
<feature type="domain" description="DUF1980" evidence="4">
    <location>
        <begin position="176"/>
        <end position="301"/>
    </location>
</feature>
<name>A0A2U1JSI3_9BACI</name>
<evidence type="ECO:0000313" key="5">
    <source>
        <dbReference type="EMBL" id="PWA08166.1"/>
    </source>
</evidence>
<dbReference type="Pfam" id="PF09323">
    <property type="entry name" value="DUF1980"/>
    <property type="match status" value="1"/>
</dbReference>
<dbReference type="NCBIfam" id="TIGR03943">
    <property type="entry name" value="TIGR03943 family putative permease subunit"/>
    <property type="match status" value="1"/>
</dbReference>
<accession>A0A2U1JSI3</accession>
<dbReference type="RefSeq" id="WP_116555788.1">
    <property type="nucleotide sequence ID" value="NZ_QCZG01000040.1"/>
</dbReference>
<feature type="transmembrane region" description="Helical" evidence="2">
    <location>
        <begin position="90"/>
        <end position="111"/>
    </location>
</feature>
<dbReference type="InterPro" id="IPR048447">
    <property type="entry name" value="DUF1980_C"/>
</dbReference>
<keyword evidence="2" id="KW-1133">Transmembrane helix</keyword>
<evidence type="ECO:0000259" key="4">
    <source>
        <dbReference type="Pfam" id="PF21537"/>
    </source>
</evidence>
<evidence type="ECO:0000256" key="2">
    <source>
        <dbReference type="SAM" id="Phobius"/>
    </source>
</evidence>
<keyword evidence="2" id="KW-0472">Membrane</keyword>
<comment type="caution">
    <text evidence="5">The sequence shown here is derived from an EMBL/GenBank/DDBJ whole genome shotgun (WGS) entry which is preliminary data.</text>
</comment>
<protein>
    <submittedName>
        <fullName evidence="5">TIGR03943 family protein</fullName>
    </submittedName>
</protein>
<evidence type="ECO:0000256" key="1">
    <source>
        <dbReference type="SAM" id="MobiDB-lite"/>
    </source>
</evidence>
<dbReference type="InterPro" id="IPR048493">
    <property type="entry name" value="DUF1980_N"/>
</dbReference>
<feature type="domain" description="DUF1980" evidence="3">
    <location>
        <begin position="13"/>
        <end position="121"/>
    </location>
</feature>
<keyword evidence="2" id="KW-0812">Transmembrane</keyword>
<dbReference type="InterPro" id="IPR052955">
    <property type="entry name" value="UPF0703_membrane_permease"/>
</dbReference>
<feature type="compositionally biased region" description="Basic and acidic residues" evidence="1">
    <location>
        <begin position="155"/>
        <end position="164"/>
    </location>
</feature>
<sequence length="303" mass="34371">MQDNRDYGFHIFLRGIILLGLSMLTFKLLITGNIYNFIAPRMMPFVYFSMAIFFLLGIIQIWRSTSKNQGELYCNCGFDHGQNGSPLQSLIIYSLFVIPVMTGFLFSETILGSSVAGNRGVKYGSHLYAKPPNPNTSDQIEGNSRQIVTENTNIPKDDVGKSDDQPSGFMEDDEGAEDDLFQKDKIVVTDDEYTYIMNAIDTNIDDFIGKEIEISGFVYREPDFTDDQFVVARFGMSCCVADASVFGMIATVENANELEDDEWIKVSGILSKTTYNDWEMPYIQIKKIDKIPQPDQPYIYEDY</sequence>
<keyword evidence="6" id="KW-1185">Reference proteome</keyword>
<dbReference type="AlphaFoldDB" id="A0A2U1JSI3"/>
<dbReference type="PANTHER" id="PTHR40047">
    <property type="entry name" value="UPF0703 PROTEIN YCGQ"/>
    <property type="match status" value="1"/>
</dbReference>
<dbReference type="Pfam" id="PF21537">
    <property type="entry name" value="DUF1980_C"/>
    <property type="match status" value="1"/>
</dbReference>
<dbReference type="OrthoDB" id="9770408at2"/>
<evidence type="ECO:0000259" key="3">
    <source>
        <dbReference type="Pfam" id="PF09323"/>
    </source>
</evidence>
<feature type="region of interest" description="Disordered" evidence="1">
    <location>
        <begin position="149"/>
        <end position="174"/>
    </location>
</feature>
<dbReference type="InterPro" id="IPR015402">
    <property type="entry name" value="DUF1980"/>
</dbReference>
<organism evidence="5 6">
    <name type="scientific">Pueribacillus theae</name>
    <dbReference type="NCBI Taxonomy" id="2171751"/>
    <lineage>
        <taxon>Bacteria</taxon>
        <taxon>Bacillati</taxon>
        <taxon>Bacillota</taxon>
        <taxon>Bacilli</taxon>
        <taxon>Bacillales</taxon>
        <taxon>Bacillaceae</taxon>
        <taxon>Pueribacillus</taxon>
    </lineage>
</organism>